<dbReference type="Proteomes" id="UP001556220">
    <property type="component" value="Unassembled WGS sequence"/>
</dbReference>
<dbReference type="EMBL" id="JBFOHK010000003">
    <property type="protein sequence ID" value="MEW9572393.1"/>
    <property type="molecule type" value="Genomic_DNA"/>
</dbReference>
<gene>
    <name evidence="2" type="ORF">ABQJ54_11590</name>
</gene>
<proteinExistence type="predicted"/>
<dbReference type="Gene3D" id="3.30.70.790">
    <property type="entry name" value="UreE, C-terminal domain"/>
    <property type="match status" value="1"/>
</dbReference>
<evidence type="ECO:0000313" key="2">
    <source>
        <dbReference type="EMBL" id="MEW9572393.1"/>
    </source>
</evidence>
<dbReference type="Pfam" id="PF09413">
    <property type="entry name" value="DUF2007"/>
    <property type="match status" value="1"/>
</dbReference>
<comment type="caution">
    <text evidence="2">The sequence shown here is derived from an EMBL/GenBank/DDBJ whole genome shotgun (WGS) entry which is preliminary data.</text>
</comment>
<accession>A0ABV3QEY5</accession>
<protein>
    <submittedName>
        <fullName evidence="2">DUF2007 domain-containing protein</fullName>
    </submittedName>
</protein>
<feature type="domain" description="DUF2007" evidence="1">
    <location>
        <begin position="1"/>
        <end position="67"/>
    </location>
</feature>
<sequence length="94" mass="10108">MHTVYRAENLFDAHLVKDALEHAQIPAFIAGEYLTGGVGQLPALDYLAVMVPDSSVAIAEGIVREVEAQLAEAREAMREFGDGDVPDDPLTVPC</sequence>
<name>A0ABV3QEY5_9GAMM</name>
<dbReference type="InterPro" id="IPR018551">
    <property type="entry name" value="DUF2007"/>
</dbReference>
<evidence type="ECO:0000259" key="1">
    <source>
        <dbReference type="Pfam" id="PF09413"/>
    </source>
</evidence>
<evidence type="ECO:0000313" key="3">
    <source>
        <dbReference type="Proteomes" id="UP001556220"/>
    </source>
</evidence>
<reference evidence="2 3" key="1">
    <citation type="submission" date="2024-06" db="EMBL/GenBank/DDBJ databases">
        <authorList>
            <person name="Woo H."/>
        </authorList>
    </citation>
    <scope>NUCLEOTIDE SEQUENCE [LARGE SCALE GENOMIC DNA]</scope>
    <source>
        <strain evidence="2 3">Si-c</strain>
    </source>
</reference>
<organism evidence="2 3">
    <name type="scientific">Rhodanobacter lycopersici</name>
    <dbReference type="NCBI Taxonomy" id="3162487"/>
    <lineage>
        <taxon>Bacteria</taxon>
        <taxon>Pseudomonadati</taxon>
        <taxon>Pseudomonadota</taxon>
        <taxon>Gammaproteobacteria</taxon>
        <taxon>Lysobacterales</taxon>
        <taxon>Rhodanobacteraceae</taxon>
        <taxon>Rhodanobacter</taxon>
    </lineage>
</organism>
<keyword evidence="3" id="KW-1185">Reference proteome</keyword>
<dbReference type="RefSeq" id="WP_367854466.1">
    <property type="nucleotide sequence ID" value="NZ_JBFOHK010000003.1"/>
</dbReference>